<dbReference type="CDD" id="cd00833">
    <property type="entry name" value="PKS"/>
    <property type="match status" value="1"/>
</dbReference>
<dbReference type="Pfam" id="PF00109">
    <property type="entry name" value="ketoacyl-synt"/>
    <property type="match status" value="1"/>
</dbReference>
<dbReference type="KEGG" id="ral:Rumal_0875"/>
<dbReference type="SMART" id="SM00825">
    <property type="entry name" value="PKS_KS"/>
    <property type="match status" value="1"/>
</dbReference>
<dbReference type="GO" id="GO:0047879">
    <property type="term" value="F:erythronolide synthase activity"/>
    <property type="evidence" value="ECO:0007669"/>
    <property type="project" value="UniProtKB-EC"/>
</dbReference>
<dbReference type="eggNOG" id="COG2226">
    <property type="taxonomic scope" value="Bacteria"/>
</dbReference>
<dbReference type="PANTHER" id="PTHR43775">
    <property type="entry name" value="FATTY ACID SYNTHASE"/>
    <property type="match status" value="1"/>
</dbReference>
<reference evidence="8 9" key="1">
    <citation type="journal article" date="2011" name="J. Bacteriol.">
        <title>Complete genome of the cellulolytic ruminal bacterium Ruminococcus albus 7.</title>
        <authorList>
            <person name="Suen G."/>
            <person name="Stevenson D.M."/>
            <person name="Bruce D.C."/>
            <person name="Chertkov O."/>
            <person name="Copeland A."/>
            <person name="Cheng J.F."/>
            <person name="Detter C."/>
            <person name="Detter J.C."/>
            <person name="Goodwin L.A."/>
            <person name="Han C.S."/>
            <person name="Hauser L.J."/>
            <person name="Ivanova N.N."/>
            <person name="Kyrpides N.C."/>
            <person name="Land M.L."/>
            <person name="Lapidus A."/>
            <person name="Lucas S."/>
            <person name="Ovchinnikova G."/>
            <person name="Pitluck S."/>
            <person name="Tapia R."/>
            <person name="Woyke T."/>
            <person name="Boyum J."/>
            <person name="Mead D."/>
            <person name="Weimer P.J."/>
        </authorList>
    </citation>
    <scope>NUCLEOTIDE SEQUENCE [LARGE SCALE GENOMIC DNA]</scope>
    <source>
        <strain evidence="9">ATCC 27210 / DSM 20455 / JCM 14654 / NCDO 2250 / 7</strain>
    </source>
</reference>
<dbReference type="InterPro" id="IPR050091">
    <property type="entry name" value="PKS_NRPS_Biosynth_Enz"/>
</dbReference>
<dbReference type="InterPro" id="IPR013217">
    <property type="entry name" value="Methyltransf_12"/>
</dbReference>
<dbReference type="InterPro" id="IPR029063">
    <property type="entry name" value="SAM-dependent_MTases_sf"/>
</dbReference>
<dbReference type="STRING" id="697329.Rumal_0875"/>
<dbReference type="InterPro" id="IPR032821">
    <property type="entry name" value="PKS_assoc"/>
</dbReference>
<evidence type="ECO:0000256" key="4">
    <source>
        <dbReference type="ARBA" id="ARBA00023268"/>
    </source>
</evidence>
<keyword evidence="8" id="KW-0012">Acyltransferase</keyword>
<dbReference type="Pfam" id="PF02801">
    <property type="entry name" value="Ketoacyl-synt_C"/>
    <property type="match status" value="1"/>
</dbReference>
<dbReference type="GO" id="GO:0006633">
    <property type="term" value="P:fatty acid biosynthetic process"/>
    <property type="evidence" value="ECO:0007669"/>
    <property type="project" value="TreeGrafter"/>
</dbReference>
<feature type="region of interest" description="Disordered" evidence="5">
    <location>
        <begin position="1114"/>
        <end position="1145"/>
    </location>
</feature>
<keyword evidence="2" id="KW-0597">Phosphoprotein</keyword>
<feature type="domain" description="Ketosynthase family 3 (KS3)" evidence="7">
    <location>
        <begin position="8"/>
        <end position="415"/>
    </location>
</feature>
<dbReference type="InterPro" id="IPR014031">
    <property type="entry name" value="Ketoacyl_synth_C"/>
</dbReference>
<dbReference type="InterPro" id="IPR016039">
    <property type="entry name" value="Thiolase-like"/>
</dbReference>
<dbReference type="PANTHER" id="PTHR43775:SF37">
    <property type="entry name" value="SI:DKEY-61P9.11"/>
    <property type="match status" value="1"/>
</dbReference>
<dbReference type="GO" id="GO:0004312">
    <property type="term" value="F:fatty acid synthase activity"/>
    <property type="evidence" value="ECO:0007669"/>
    <property type="project" value="TreeGrafter"/>
</dbReference>
<organism evidence="8 9">
    <name type="scientific">Ruminococcus albus (strain ATCC 27210 / DSM 20455 / JCM 14654 / NCDO 2250 / 7)</name>
    <dbReference type="NCBI Taxonomy" id="697329"/>
    <lineage>
        <taxon>Bacteria</taxon>
        <taxon>Bacillati</taxon>
        <taxon>Bacillota</taxon>
        <taxon>Clostridia</taxon>
        <taxon>Eubacteriales</taxon>
        <taxon>Oscillospiraceae</taxon>
        <taxon>Ruminococcus</taxon>
    </lineage>
</organism>
<proteinExistence type="predicted"/>
<keyword evidence="3 8" id="KW-0808">Transferase</keyword>
<evidence type="ECO:0000256" key="2">
    <source>
        <dbReference type="ARBA" id="ARBA00022553"/>
    </source>
</evidence>
<dbReference type="SUPFAM" id="SSF53901">
    <property type="entry name" value="Thiolase-like"/>
    <property type="match status" value="1"/>
</dbReference>
<dbReference type="SUPFAM" id="SSF53335">
    <property type="entry name" value="S-adenosyl-L-methionine-dependent methyltransferases"/>
    <property type="match status" value="1"/>
</dbReference>
<dbReference type="PROSITE" id="PS52004">
    <property type="entry name" value="KS3_2"/>
    <property type="match status" value="1"/>
</dbReference>
<dbReference type="AlphaFoldDB" id="E6UAS3"/>
<dbReference type="RefSeq" id="WP_013497580.1">
    <property type="nucleotide sequence ID" value="NC_014833.1"/>
</dbReference>
<name>E6UAS3_RUMA7</name>
<dbReference type="Proteomes" id="UP000006919">
    <property type="component" value="Chromosome"/>
</dbReference>
<evidence type="ECO:0000256" key="5">
    <source>
        <dbReference type="SAM" id="MobiDB-lite"/>
    </source>
</evidence>
<dbReference type="EC" id="2.3.1.94" evidence="8"/>
<gene>
    <name evidence="8" type="ordered locus">Rumal_0875</name>
</gene>
<dbReference type="InterPro" id="IPR036736">
    <property type="entry name" value="ACP-like_sf"/>
</dbReference>
<sequence length="1145" mass="127707">MNQQVVRDMDIAVIGMAGRFPHAANIEEYWKNISEGKDCIDRTGVKKENFVDAYGQLDDMYFFDAEFFGVNHSDAVCMDPQFRIVMECVYHGLEDAGYAQDTGDREIGLFLGADENYYVWNHYYSKKYSGQTFDRVSMFLQNTLASSISYKLDLQGPSMVMRAACATSLATVHYGIQSLLNYECNLVVAGGVNIREYDEGYQIVDGVSSSSGALRAYDENGDGYVPGNGMGVLVMKRAEDAIRDGDHIYALLKSSALVNDGSRKAGYHASSVQGEAEAMVKALELSGVSPEDIQYIEGHGTATPLGDRVEIQAIDRAYGSFTGNYQVEIGSVKSNIGHLNVAAGIAGLIKTILCVEKGMIPPTINFAKENPELLKYQGKISVSTSLHPWKKNGVRRAAVSSFGFGGSDAHVIVEQAPEVHKSAPQAMDHFLVPVSGITEAALERNIELLKAFIAKHHDMTAEIAYTYQVGKRHCRCRSYLILDAHGEIVTESVNDMFLRLKSLGERYVGGEDIDWNAEWEQKPSRIPTTGYAFERTEYKHPETEFVSAQRTSVKKRVLIQDGLSDSRYALSSYIAKRPEVKLYLAEREDRNRSFVIGDPSEVWQKTSQNAERLCEASQIHLIGADSSAKQDMEQLCRLGAAYFLSVCRFSGSHLTMHQWMADNEFLTENVHFLRFIIGLIRDASILITKDDRLTLLNAEKMKEMGGAFDAAVITFCKDHPEFADIAELLAESVHHYMEFAQGKRNGNDILRQGGSINSLQNVGQTATTETVYCKLLAQILKQGKQSGSELSVMEIGGGTGQLTGEIVKQLGSEQLRYLFTDVGKGFVQNQRLSAKQNQWDFMEFSVVDAMEDLTMQGIAKDSLDVMVEDNMLHLLKDLPAGLKNIRQVLKPGGYLAAVQVILTYDVQECVFGILPGWWNYKDSVPARERPYLSIEEWKRCFREAGFELVLSFPETDAPELTNTAIFLLRKPENAEGTLDVVREERLASLQKNAGSAQVMFYRNEDELAQICNSLFDAEQLLCEDTCKITAVDTVQKKSAETTLLDELKTIATEILNIDDIAVDEDIMDYEFDSLSVLILNANIKEKYHTDIGIASLYELGSLRNISEYLENRMSQESEGGMDHGDQSAAEEEKYSPEDLLDELFE</sequence>
<keyword evidence="4" id="KW-0511">Multifunctional enzyme</keyword>
<evidence type="ECO:0000313" key="8">
    <source>
        <dbReference type="EMBL" id="ADU21402.1"/>
    </source>
</evidence>
<dbReference type="CDD" id="cd02440">
    <property type="entry name" value="AdoMet_MTases"/>
    <property type="match status" value="1"/>
</dbReference>
<dbReference type="Pfam" id="PF00550">
    <property type="entry name" value="PP-binding"/>
    <property type="match status" value="1"/>
</dbReference>
<dbReference type="OrthoDB" id="2203190at2"/>
<evidence type="ECO:0000313" key="9">
    <source>
        <dbReference type="Proteomes" id="UP000006919"/>
    </source>
</evidence>
<dbReference type="HOGENOM" id="CLU_277175_0_0_9"/>
<dbReference type="InterPro" id="IPR014030">
    <property type="entry name" value="Ketoacyl_synth_N"/>
</dbReference>
<dbReference type="GO" id="GO:0005886">
    <property type="term" value="C:plasma membrane"/>
    <property type="evidence" value="ECO:0007669"/>
    <property type="project" value="TreeGrafter"/>
</dbReference>
<accession>E6UAS3</accession>
<evidence type="ECO:0000256" key="3">
    <source>
        <dbReference type="ARBA" id="ARBA00022679"/>
    </source>
</evidence>
<evidence type="ECO:0000259" key="6">
    <source>
        <dbReference type="PROSITE" id="PS50075"/>
    </source>
</evidence>
<feature type="domain" description="Carrier" evidence="6">
    <location>
        <begin position="1038"/>
        <end position="1113"/>
    </location>
</feature>
<dbReference type="Gene3D" id="3.40.50.150">
    <property type="entry name" value="Vaccinia Virus protein VP39"/>
    <property type="match status" value="1"/>
</dbReference>
<dbReference type="Pfam" id="PF16197">
    <property type="entry name" value="KAsynt_C_assoc"/>
    <property type="match status" value="1"/>
</dbReference>
<dbReference type="InterPro" id="IPR020841">
    <property type="entry name" value="PKS_Beta-ketoAc_synthase_dom"/>
</dbReference>
<dbReference type="InterPro" id="IPR009081">
    <property type="entry name" value="PP-bd_ACP"/>
</dbReference>
<evidence type="ECO:0000256" key="1">
    <source>
        <dbReference type="ARBA" id="ARBA00022450"/>
    </source>
</evidence>
<dbReference type="PROSITE" id="PS50075">
    <property type="entry name" value="CARRIER"/>
    <property type="match status" value="1"/>
</dbReference>
<feature type="compositionally biased region" description="Basic and acidic residues" evidence="5">
    <location>
        <begin position="1114"/>
        <end position="1136"/>
    </location>
</feature>
<dbReference type="GO" id="GO:0071770">
    <property type="term" value="P:DIM/DIP cell wall layer assembly"/>
    <property type="evidence" value="ECO:0007669"/>
    <property type="project" value="TreeGrafter"/>
</dbReference>
<dbReference type="SUPFAM" id="SSF47336">
    <property type="entry name" value="ACP-like"/>
    <property type="match status" value="1"/>
</dbReference>
<dbReference type="Gene3D" id="3.40.47.10">
    <property type="match status" value="1"/>
</dbReference>
<dbReference type="eggNOG" id="COG3321">
    <property type="taxonomic scope" value="Bacteria"/>
</dbReference>
<dbReference type="Gene3D" id="1.10.1240.100">
    <property type="match status" value="1"/>
</dbReference>
<protein>
    <submittedName>
        <fullName evidence="8">6-deoxyerythronolide-B synthase</fullName>
        <ecNumber evidence="8">2.3.1.94</ecNumber>
    </submittedName>
</protein>
<dbReference type="Pfam" id="PF08242">
    <property type="entry name" value="Methyltransf_12"/>
    <property type="match status" value="1"/>
</dbReference>
<keyword evidence="1" id="KW-0596">Phosphopantetheine</keyword>
<dbReference type="EMBL" id="CP002403">
    <property type="protein sequence ID" value="ADU21402.1"/>
    <property type="molecule type" value="Genomic_DNA"/>
</dbReference>
<dbReference type="GO" id="GO:0005737">
    <property type="term" value="C:cytoplasm"/>
    <property type="evidence" value="ECO:0007669"/>
    <property type="project" value="TreeGrafter"/>
</dbReference>
<dbReference type="Gene3D" id="1.10.1200.10">
    <property type="entry name" value="ACP-like"/>
    <property type="match status" value="1"/>
</dbReference>
<evidence type="ECO:0000259" key="7">
    <source>
        <dbReference type="PROSITE" id="PS52004"/>
    </source>
</evidence>